<feature type="coiled-coil region" evidence="1">
    <location>
        <begin position="86"/>
        <end position="131"/>
    </location>
</feature>
<proteinExistence type="predicted"/>
<dbReference type="KEGG" id="kse:Ksed_01670"/>
<evidence type="ECO:0000256" key="3">
    <source>
        <dbReference type="SAM" id="Phobius"/>
    </source>
</evidence>
<feature type="region of interest" description="Disordered" evidence="2">
    <location>
        <begin position="493"/>
        <end position="515"/>
    </location>
</feature>
<protein>
    <submittedName>
        <fullName evidence="4">Uncharacterized protein</fullName>
    </submittedName>
</protein>
<dbReference type="Gene3D" id="1.10.287.1490">
    <property type="match status" value="1"/>
</dbReference>
<evidence type="ECO:0000313" key="4">
    <source>
        <dbReference type="EMBL" id="ACV05255.1"/>
    </source>
</evidence>
<dbReference type="HOGENOM" id="CLU_528718_0_0_11"/>
<keyword evidence="3" id="KW-0472">Membrane</keyword>
<dbReference type="Proteomes" id="UP000006666">
    <property type="component" value="Chromosome"/>
</dbReference>
<keyword evidence="1" id="KW-0175">Coiled coil</keyword>
<dbReference type="STRING" id="478801.Ksed_01670"/>
<organism evidence="4 5">
    <name type="scientific">Kytococcus sedentarius (strain ATCC 14392 / DSM 20547 / JCM 11482 / CCUG 33030 / NBRC 15357 / NCTC 11040 / CCM 314 / 541)</name>
    <name type="common">Micrococcus sedentarius</name>
    <dbReference type="NCBI Taxonomy" id="478801"/>
    <lineage>
        <taxon>Bacteria</taxon>
        <taxon>Bacillati</taxon>
        <taxon>Actinomycetota</taxon>
        <taxon>Actinomycetes</taxon>
        <taxon>Micrococcales</taxon>
        <taxon>Kytococcaceae</taxon>
        <taxon>Kytococcus</taxon>
    </lineage>
</organism>
<reference evidence="4 5" key="1">
    <citation type="journal article" date="2009" name="Stand. Genomic Sci.">
        <title>Complete genome sequence of Kytococcus sedentarius type strain (541).</title>
        <authorList>
            <person name="Sims D."/>
            <person name="Brettin T."/>
            <person name="Detter J.C."/>
            <person name="Han C."/>
            <person name="Lapidus A."/>
            <person name="Copeland A."/>
            <person name="Glavina Del Rio T."/>
            <person name="Nolan M."/>
            <person name="Chen F."/>
            <person name="Lucas S."/>
            <person name="Tice H."/>
            <person name="Cheng J.F."/>
            <person name="Bruce D."/>
            <person name="Goodwin L."/>
            <person name="Pitluck S."/>
            <person name="Ovchinnikova G."/>
            <person name="Pati A."/>
            <person name="Ivanova N."/>
            <person name="Mavrommatis K."/>
            <person name="Chen A."/>
            <person name="Palaniappan K."/>
            <person name="D'haeseleer P."/>
            <person name="Chain P."/>
            <person name="Bristow J."/>
            <person name="Eisen J.A."/>
            <person name="Markowitz V."/>
            <person name="Hugenholtz P."/>
            <person name="Schneider S."/>
            <person name="Goker M."/>
            <person name="Pukall R."/>
            <person name="Kyrpides N.C."/>
            <person name="Klenk H.P."/>
        </authorList>
    </citation>
    <scope>NUCLEOTIDE SEQUENCE [LARGE SCALE GENOMIC DNA]</scope>
    <source>
        <strain evidence="5">ATCC 14392 / DSM 20547 / JCM 11482 / CCUG 33030 / NBRC 15357 / NCTC 11040 / CCM 314 / 541</strain>
    </source>
</reference>
<sequence length="515" mass="56171">MSEPVQNALLITAVVCAVLALLIGLWLAFHVTSLRRQRFISARVLAGAGAGDGQGPQRRSMASRQGEQRRYTAPAVRTGVDSVTMKRALDRAASRQEKSLAKMRQEIDRTRAQVREELERTSRQVKEVSQGFDRVQQQASSDTQAIRQVSTDATQNLQRMTTDVASLDERLVALQQQVAAAEERLQSAGLEELGAAQRQLDEWRQTVSQELDEATSHRATLAEQAASDRTLLDTIDRGLGGVAGVVDELRRDTSTMQERATSLDERLVALQQQVAAAEERLQSTGAGLEELGAAQRQLDEWRQTVSQELDEATSHRATLAEQAASDRTLLDTIDRGLGGVAGVVDELRRDTSTMQERATSLDERLATLVGTTDTQAQRVEQLETGATQLGERTAGLDSALRALSESGDDLDRRLKKLEHTSESALTEVALVRYDAFGDMGGRMSFSVAMLDGVGDGLIITSLNGRSHSQTYAKSVTEGRGTTRLTAEEEQAVAAARGVETTNAPEQAVRPLRQRR</sequence>
<feature type="region of interest" description="Disordered" evidence="2">
    <location>
        <begin position="49"/>
        <end position="74"/>
    </location>
</feature>
<evidence type="ECO:0000256" key="1">
    <source>
        <dbReference type="SAM" id="Coils"/>
    </source>
</evidence>
<keyword evidence="3" id="KW-1133">Transmembrane helix</keyword>
<evidence type="ECO:0000256" key="2">
    <source>
        <dbReference type="SAM" id="MobiDB-lite"/>
    </source>
</evidence>
<dbReference type="Pfam" id="PF14584">
    <property type="entry name" value="DUF4446"/>
    <property type="match status" value="1"/>
</dbReference>
<keyword evidence="3" id="KW-0812">Transmembrane</keyword>
<accession>C7NJ30</accession>
<feature type="coiled-coil region" evidence="1">
    <location>
        <begin position="260"/>
        <end position="311"/>
    </location>
</feature>
<dbReference type="AlphaFoldDB" id="C7NJ30"/>
<dbReference type="InterPro" id="IPR027981">
    <property type="entry name" value="DUF4446"/>
</dbReference>
<name>C7NJ30_KYTSD</name>
<dbReference type="RefSeq" id="WP_012801674.1">
    <property type="nucleotide sequence ID" value="NC_013169.1"/>
</dbReference>
<dbReference type="eggNOG" id="COG1196">
    <property type="taxonomic scope" value="Bacteria"/>
</dbReference>
<dbReference type="EMBL" id="CP001686">
    <property type="protein sequence ID" value="ACV05255.1"/>
    <property type="molecule type" value="Genomic_DNA"/>
</dbReference>
<feature type="coiled-coil region" evidence="1">
    <location>
        <begin position="157"/>
        <end position="213"/>
    </location>
</feature>
<feature type="transmembrane region" description="Helical" evidence="3">
    <location>
        <begin position="6"/>
        <end position="29"/>
    </location>
</feature>
<gene>
    <name evidence="4" type="ordered locus">Ksed_01670</name>
</gene>
<evidence type="ECO:0000313" key="5">
    <source>
        <dbReference type="Proteomes" id="UP000006666"/>
    </source>
</evidence>
<keyword evidence="5" id="KW-1185">Reference proteome</keyword>